<name>A0A1Q3ENM9_LENED</name>
<reference evidence="1 2" key="2">
    <citation type="submission" date="2017-02" db="EMBL/GenBank/DDBJ databases">
        <title>A genome survey and senescence transcriptome analysis in Lentinula edodes.</title>
        <authorList>
            <person name="Sakamoto Y."/>
            <person name="Nakade K."/>
            <person name="Sato S."/>
            <person name="Yoshida Y."/>
            <person name="Miyazaki K."/>
            <person name="Natsume S."/>
            <person name="Konno N."/>
        </authorList>
    </citation>
    <scope>NUCLEOTIDE SEQUENCE [LARGE SCALE GENOMIC DNA]</scope>
    <source>
        <strain evidence="1 2">NBRC 111202</strain>
    </source>
</reference>
<dbReference type="Proteomes" id="UP000188533">
    <property type="component" value="Unassembled WGS sequence"/>
</dbReference>
<evidence type="ECO:0000313" key="1">
    <source>
        <dbReference type="EMBL" id="GAW08792.1"/>
    </source>
</evidence>
<comment type="caution">
    <text evidence="1">The sequence shown here is derived from an EMBL/GenBank/DDBJ whole genome shotgun (WGS) entry which is preliminary data.</text>
</comment>
<organism evidence="1 2">
    <name type="scientific">Lentinula edodes</name>
    <name type="common">Shiitake mushroom</name>
    <name type="synonym">Lentinus edodes</name>
    <dbReference type="NCBI Taxonomy" id="5353"/>
    <lineage>
        <taxon>Eukaryota</taxon>
        <taxon>Fungi</taxon>
        <taxon>Dikarya</taxon>
        <taxon>Basidiomycota</taxon>
        <taxon>Agaricomycotina</taxon>
        <taxon>Agaricomycetes</taxon>
        <taxon>Agaricomycetidae</taxon>
        <taxon>Agaricales</taxon>
        <taxon>Marasmiineae</taxon>
        <taxon>Omphalotaceae</taxon>
        <taxon>Lentinula</taxon>
    </lineage>
</organism>
<proteinExistence type="predicted"/>
<keyword evidence="2" id="KW-1185">Reference proteome</keyword>
<reference evidence="1 2" key="1">
    <citation type="submission" date="2016-08" db="EMBL/GenBank/DDBJ databases">
        <authorList>
            <consortium name="Lentinula edodes genome sequencing consortium"/>
            <person name="Sakamoto Y."/>
            <person name="Nakade K."/>
            <person name="Sato S."/>
            <person name="Yoshida Y."/>
            <person name="Miyazaki K."/>
            <person name="Natsume S."/>
            <person name="Konno N."/>
        </authorList>
    </citation>
    <scope>NUCLEOTIDE SEQUENCE [LARGE SCALE GENOMIC DNA]</scope>
    <source>
        <strain evidence="1 2">NBRC 111202</strain>
    </source>
</reference>
<sequence length="66" mass="7802">MFSELKVTLQDLLAIISSLFEMLESSHAQILLRRAIHFFHRRCTVEIKSYYFQEEPAQGNERVQTT</sequence>
<dbReference type="AlphaFoldDB" id="A0A1Q3ENM9"/>
<evidence type="ECO:0000313" key="2">
    <source>
        <dbReference type="Proteomes" id="UP000188533"/>
    </source>
</evidence>
<protein>
    <submittedName>
        <fullName evidence="1">Uncharacterized protein</fullName>
    </submittedName>
</protein>
<accession>A0A1Q3ENM9</accession>
<dbReference type="EMBL" id="BDGU01000743">
    <property type="protein sequence ID" value="GAW08792.1"/>
    <property type="molecule type" value="Genomic_DNA"/>
</dbReference>
<gene>
    <name evidence="1" type="ORF">LENED_010876</name>
</gene>